<protein>
    <submittedName>
        <fullName evidence="1">Uncharacterized protein</fullName>
    </submittedName>
</protein>
<keyword evidence="2" id="KW-1185">Reference proteome</keyword>
<dbReference type="EMBL" id="JAYMYS010000005">
    <property type="protein sequence ID" value="KAK7393629.1"/>
    <property type="molecule type" value="Genomic_DNA"/>
</dbReference>
<evidence type="ECO:0000313" key="1">
    <source>
        <dbReference type="EMBL" id="KAK7393629.1"/>
    </source>
</evidence>
<comment type="caution">
    <text evidence="1">The sequence shown here is derived from an EMBL/GenBank/DDBJ whole genome shotgun (WGS) entry which is preliminary data.</text>
</comment>
<reference evidence="1 2" key="1">
    <citation type="submission" date="2024-01" db="EMBL/GenBank/DDBJ databases">
        <title>The genomes of 5 underutilized Papilionoideae crops provide insights into root nodulation and disease resistanc.</title>
        <authorList>
            <person name="Jiang F."/>
        </authorList>
    </citation>
    <scope>NUCLEOTIDE SEQUENCE [LARGE SCALE GENOMIC DNA]</scope>
    <source>
        <strain evidence="1">DUOXIRENSHENG_FW03</strain>
        <tissue evidence="1">Leaves</tissue>
    </source>
</reference>
<dbReference type="AlphaFoldDB" id="A0AAN9SDY8"/>
<proteinExistence type="predicted"/>
<organism evidence="1 2">
    <name type="scientific">Psophocarpus tetragonolobus</name>
    <name type="common">Winged bean</name>
    <name type="synonym">Dolichos tetragonolobus</name>
    <dbReference type="NCBI Taxonomy" id="3891"/>
    <lineage>
        <taxon>Eukaryota</taxon>
        <taxon>Viridiplantae</taxon>
        <taxon>Streptophyta</taxon>
        <taxon>Embryophyta</taxon>
        <taxon>Tracheophyta</taxon>
        <taxon>Spermatophyta</taxon>
        <taxon>Magnoliopsida</taxon>
        <taxon>eudicotyledons</taxon>
        <taxon>Gunneridae</taxon>
        <taxon>Pentapetalae</taxon>
        <taxon>rosids</taxon>
        <taxon>fabids</taxon>
        <taxon>Fabales</taxon>
        <taxon>Fabaceae</taxon>
        <taxon>Papilionoideae</taxon>
        <taxon>50 kb inversion clade</taxon>
        <taxon>NPAAA clade</taxon>
        <taxon>indigoferoid/millettioid clade</taxon>
        <taxon>Phaseoleae</taxon>
        <taxon>Psophocarpus</taxon>
    </lineage>
</organism>
<evidence type="ECO:0000313" key="2">
    <source>
        <dbReference type="Proteomes" id="UP001386955"/>
    </source>
</evidence>
<accession>A0AAN9SDY8</accession>
<gene>
    <name evidence="1" type="ORF">VNO78_22187</name>
</gene>
<name>A0AAN9SDY8_PSOTE</name>
<sequence>MGLWIVKQTIERRYFGGGVVGGANEGLPWVGFRLGTTKVGWLGAKVAYSGGRDYGQLVVRGHGWGADEGLPWVGFRLGTTKMGWLGGRVACSGRRNFERLAVRHLIKEEEEEDVEEEE</sequence>
<dbReference type="Proteomes" id="UP001386955">
    <property type="component" value="Unassembled WGS sequence"/>
</dbReference>